<dbReference type="InterPro" id="IPR007844">
    <property type="entry name" value="AsmA"/>
</dbReference>
<dbReference type="Proteomes" id="UP000231702">
    <property type="component" value="Unassembled WGS sequence"/>
</dbReference>
<sequence>MRWIMRIIGALVVAVILLAAALLALPGDKIARIAADQIEARTGRAIEISGDTSISYYPVLGVETGPVSLANAPWSDNGPMFRAEALKIGVDLAALLGGDIQIKVLDAEAPQILLERNAEGLANWQIAGPADAGAPTASQATGGALTLETLFVRDARIRYIDARAGADRRLEGLEMTLSLPEARGPAELTLKLAMPGGEITGEGRVERAADFLDGQVSPLSLSFEAPGGTATFDGRGGLAPEATGRLELSVSDAARLFEVLGEAADLPAALSRDLGFAGDVTLTPNGQVFLRDGMLRGAGNQAGIEADLRPGKVTQVTAQIAAQSLDLTGFTGGSGSASSGAGWSRAPIDASALGLIEGDIALSAGTLALGVTELRNLSTRITIDRSRAVAQISRLSVFGGSVTGQLVANNRAGLSIGGDLSASEVDLNRMLRDLAGITRFTGSAAARLNFLASGSSVAAWMSSLSGDGSLETGRGTISGIDLDRLFRSGDASGGTTIFDATKASFSISEGVLRNDDLNMQLASITATGEGTVDLGQQRLNYLFTPAALKDDQGRGIAIPVRIRGPWSSPQILPDLERAIQLNADIDKQELEQRAKDKVQSELQDALGVEQGEGESGEDAIRRGLEDKLKNELQNLFK</sequence>
<dbReference type="Proteomes" id="UP000231655">
    <property type="component" value="Unassembled WGS sequence"/>
</dbReference>
<keyword evidence="6" id="KW-1185">Reference proteome</keyword>
<feature type="region of interest" description="Disordered" evidence="1">
    <location>
        <begin position="596"/>
        <end position="623"/>
    </location>
</feature>
<evidence type="ECO:0000313" key="6">
    <source>
        <dbReference type="Proteomes" id="UP000231702"/>
    </source>
</evidence>
<evidence type="ECO:0000313" key="4">
    <source>
        <dbReference type="EMBL" id="SNY47627.1"/>
    </source>
</evidence>
<evidence type="ECO:0000313" key="3">
    <source>
        <dbReference type="EMBL" id="PJE28932.1"/>
    </source>
</evidence>
<dbReference type="RefSeq" id="WP_097144977.1">
    <property type="nucleotide sequence ID" value="NZ_OBEA01000002.1"/>
</dbReference>
<dbReference type="EMBL" id="PGTD01000016">
    <property type="protein sequence ID" value="PJE28932.1"/>
    <property type="molecule type" value="Genomic_DNA"/>
</dbReference>
<protein>
    <submittedName>
        <fullName evidence="3">AsmA family protein</fullName>
    </submittedName>
    <submittedName>
        <fullName evidence="4">AsmA protein</fullName>
    </submittedName>
</protein>
<dbReference type="GO" id="GO:0090313">
    <property type="term" value="P:regulation of protein targeting to membrane"/>
    <property type="evidence" value="ECO:0007669"/>
    <property type="project" value="TreeGrafter"/>
</dbReference>
<proteinExistence type="predicted"/>
<dbReference type="PANTHER" id="PTHR30441:SF4">
    <property type="entry name" value="PROTEIN ASMA"/>
    <property type="match status" value="1"/>
</dbReference>
<reference evidence="3 6" key="2">
    <citation type="journal article" date="2018" name="Int. J. Syst. Evol. Microbiol.">
        <title>Pseudooceanicola lipolyticus sp. nov., a marine alphaproteobacterium, reclassification of Oceanicola flagellatus as Pseudooceanicola flagellatus comb. nov. and emended description of the genus Pseudooceanicola.</title>
        <authorList>
            <person name="Huang M.-M."/>
            <person name="Guo L.-L."/>
            <person name="Wu Y.-H."/>
            <person name="Lai Q.-L."/>
            <person name="Shao Z.-Z."/>
            <person name="Wang C.-S."/>
            <person name="Wu M."/>
            <person name="Xu X.-W."/>
        </authorList>
    </citation>
    <scope>NUCLEOTIDE SEQUENCE [LARGE SCALE GENOMIC DNA]</scope>
    <source>
        <strain evidence="3 6">Ar-45</strain>
    </source>
</reference>
<organism evidence="4 5">
    <name type="scientific">Pseudooceanicola antarcticus</name>
    <dbReference type="NCBI Taxonomy" id="1247613"/>
    <lineage>
        <taxon>Bacteria</taxon>
        <taxon>Pseudomonadati</taxon>
        <taxon>Pseudomonadota</taxon>
        <taxon>Alphaproteobacteria</taxon>
        <taxon>Rhodobacterales</taxon>
        <taxon>Paracoccaceae</taxon>
        <taxon>Pseudooceanicola</taxon>
    </lineage>
</organism>
<gene>
    <name evidence="3" type="ORF">CVM39_10780</name>
    <name evidence="4" type="ORF">SAMN06297129_1210</name>
</gene>
<reference evidence="4 5" key="1">
    <citation type="submission" date="2017-09" db="EMBL/GenBank/DDBJ databases">
        <authorList>
            <person name="Ehlers B."/>
            <person name="Leendertz F.H."/>
        </authorList>
    </citation>
    <scope>NUCLEOTIDE SEQUENCE [LARGE SCALE GENOMIC DNA]</scope>
    <source>
        <strain evidence="4 5">CGMCC 1.12662</strain>
    </source>
</reference>
<accession>A0A285IIK9</accession>
<name>A0A285IIK9_9RHOB</name>
<feature type="domain" description="AsmA" evidence="2">
    <location>
        <begin position="338"/>
        <end position="516"/>
    </location>
</feature>
<dbReference type="InterPro" id="IPR052894">
    <property type="entry name" value="AsmA-related"/>
</dbReference>
<dbReference type="PANTHER" id="PTHR30441">
    <property type="entry name" value="DUF748 DOMAIN-CONTAINING PROTEIN"/>
    <property type="match status" value="1"/>
</dbReference>
<feature type="domain" description="AsmA" evidence="2">
    <location>
        <begin position="7"/>
        <end position="218"/>
    </location>
</feature>
<dbReference type="Pfam" id="PF05170">
    <property type="entry name" value="AsmA"/>
    <property type="match status" value="2"/>
</dbReference>
<dbReference type="EMBL" id="OBEA01000002">
    <property type="protein sequence ID" value="SNY47627.1"/>
    <property type="molecule type" value="Genomic_DNA"/>
</dbReference>
<dbReference type="GO" id="GO:0005886">
    <property type="term" value="C:plasma membrane"/>
    <property type="evidence" value="ECO:0007669"/>
    <property type="project" value="TreeGrafter"/>
</dbReference>
<evidence type="ECO:0000256" key="1">
    <source>
        <dbReference type="SAM" id="MobiDB-lite"/>
    </source>
</evidence>
<evidence type="ECO:0000259" key="2">
    <source>
        <dbReference type="Pfam" id="PF05170"/>
    </source>
</evidence>
<dbReference type="AlphaFoldDB" id="A0A285IIK9"/>
<dbReference type="OrthoDB" id="5439561at2"/>
<evidence type="ECO:0000313" key="5">
    <source>
        <dbReference type="Proteomes" id="UP000231655"/>
    </source>
</evidence>